<feature type="transmembrane region" description="Helical" evidence="10">
    <location>
        <begin position="222"/>
        <end position="242"/>
    </location>
</feature>
<dbReference type="PROSITE" id="PS00211">
    <property type="entry name" value="ABC_TRANSPORTER_1"/>
    <property type="match status" value="1"/>
</dbReference>
<dbReference type="GO" id="GO:0015421">
    <property type="term" value="F:ABC-type oligopeptide transporter activity"/>
    <property type="evidence" value="ECO:0007669"/>
    <property type="project" value="TreeGrafter"/>
</dbReference>
<keyword evidence="14" id="KW-1185">Reference proteome</keyword>
<sequence length="1196" mass="127965">MRQFWAILAPHWRMGLWAMLATVGVTAAELAIPLITGNIVDLAVGRESARVFAGLGPVGSATLILVLMAVFRWACQFLRRYTAGRLSFDVQHGLRLRLLDTLLGLDGPAQDKIRTGQVVSRSISDVQSIQGLVAMLPLAAGNVLLLVITLVLMVSLSWPLALASLIWLPAIAWLARHSKRPIMRATNAAQQQAADLATHVEQTIVGIHVVQGFAQQPREVDAVARAAVLLYHARLAAARVLASFQPLLEQLPQAALVATIVVGGWMATQGLVSIGVFVAFSMYVSRLTGAVRMIGNLTVRLHSGLASVHRVCEITDLRPELPVGTRAVPEGPLELSFAGVHFGDALRGFSLTIPAGKCVVAVGPPAGGKTMAVQLAARFYDPDAGAVRLNGIDLRELDRTQLRNAMAVVFDEAFLFEASVRENLTLGAAVSDAELWRVLHIAQAAEFVRELPDGLDAPIGERGVTLSGGQRQRLALARALLRRPRLLILDDATSAIDAATESRIFAALEQEFANTTVFAITHKHSMVHLADSVAVVDSGRVTAFATPAEQAWQLPEFLAVMDAAGAPADSASAGAALEPADSAQAGAVALGDPGWDASLPAAEVLPEGPLPAPVTVPVPFSLLPFVRQVRAGIIGIIALLLAGVGADLAFPSLVRYAVDQGVGNGDRRALVIVAIGGGVLVVGAWLVGFLRTKLAAQVGERLLYALRVKTYKHVLDLDLAYFERTRTGSILTRMTTDIDTLSNFLQNALAQSIVAAATLVGVAVMLLVTSPTLALVALAAIPLVVLATVVFRRITARLYTQAREELSAMNAEFHEAISGLRTVQMHGAEPQTLQHFERSCEKYRRTRIRSQIAVAIYFPGAQAIGQLSRATVIGVGATLVLRGDISAGVLIAFVLYMSLLFEPIQELSQIFDAYQQAKVGLRRIAELLSEQPQVGSSGEVAASISKNDEEQAVRRAMRGELRLEHVSFSYGGAPVLRNLNVTLRPGTTVALVGHTGAGKTTVMKLLARFYDPTEGCIRASGTDLRNIRLPLWRSGLGIVPQEPHLFAGTIAENIAYGRPHAEPTEIISAARRVGALESIAEIEGNFQYRIGEHGRGLSAGQRQLIALARAELVEPQLLLLDEATATLDPATERAVLEAAHRVTTPRTSVVVAHRLATAAQADRILVLQRGYIIEDGTHAELLANEGSYASMWRAHQ</sequence>
<feature type="transmembrane region" description="Helical" evidence="10">
    <location>
        <begin position="254"/>
        <end position="284"/>
    </location>
</feature>
<dbReference type="Pfam" id="PF00664">
    <property type="entry name" value="ABC_membrane"/>
    <property type="match status" value="2"/>
</dbReference>
<evidence type="ECO:0000256" key="6">
    <source>
        <dbReference type="ARBA" id="ARBA00022840"/>
    </source>
</evidence>
<feature type="domain" description="ABC transmembrane type-1" evidence="12">
    <location>
        <begin position="634"/>
        <end position="916"/>
    </location>
</feature>
<evidence type="ECO:0000256" key="5">
    <source>
        <dbReference type="ARBA" id="ARBA00022741"/>
    </source>
</evidence>
<evidence type="ECO:0000256" key="9">
    <source>
        <dbReference type="ARBA" id="ARBA00061644"/>
    </source>
</evidence>
<organism evidence="13 14">
    <name type="scientific">Corynebacterium canis</name>
    <dbReference type="NCBI Taxonomy" id="679663"/>
    <lineage>
        <taxon>Bacteria</taxon>
        <taxon>Bacillati</taxon>
        <taxon>Actinomycetota</taxon>
        <taxon>Actinomycetes</taxon>
        <taxon>Mycobacteriales</taxon>
        <taxon>Corynebacteriaceae</taxon>
        <taxon>Corynebacterium</taxon>
    </lineage>
</organism>
<evidence type="ECO:0000256" key="8">
    <source>
        <dbReference type="ARBA" id="ARBA00023136"/>
    </source>
</evidence>
<reference evidence="13 14" key="1">
    <citation type="submission" date="2019-08" db="EMBL/GenBank/DDBJ databases">
        <authorList>
            <person name="Lei W."/>
        </authorList>
    </citation>
    <scope>NUCLEOTIDE SEQUENCE [LARGE SCALE GENOMIC DNA]</scope>
    <source>
        <strain evidence="13 14">CCUG 58627</strain>
    </source>
</reference>
<feature type="transmembrane region" description="Helical" evidence="10">
    <location>
        <begin position="885"/>
        <end position="901"/>
    </location>
</feature>
<dbReference type="Pfam" id="PF00005">
    <property type="entry name" value="ABC_tran"/>
    <property type="match status" value="2"/>
</dbReference>
<dbReference type="RefSeq" id="WP_146323243.1">
    <property type="nucleotide sequence ID" value="NZ_BAABLR010000075.1"/>
</dbReference>
<keyword evidence="7 10" id="KW-1133">Transmembrane helix</keyword>
<evidence type="ECO:0000256" key="2">
    <source>
        <dbReference type="ARBA" id="ARBA00022448"/>
    </source>
</evidence>
<dbReference type="OrthoDB" id="9806127at2"/>
<dbReference type="SMART" id="SM00382">
    <property type="entry name" value="AAA"/>
    <property type="match status" value="2"/>
</dbReference>
<feature type="transmembrane region" description="Helical" evidence="10">
    <location>
        <begin position="51"/>
        <end position="71"/>
    </location>
</feature>
<dbReference type="PROSITE" id="PS50893">
    <property type="entry name" value="ABC_TRANSPORTER_2"/>
    <property type="match status" value="2"/>
</dbReference>
<feature type="transmembrane region" description="Helical" evidence="10">
    <location>
        <begin position="631"/>
        <end position="650"/>
    </location>
</feature>
<keyword evidence="2" id="KW-0813">Transport</keyword>
<evidence type="ECO:0000256" key="4">
    <source>
        <dbReference type="ARBA" id="ARBA00022692"/>
    </source>
</evidence>
<comment type="caution">
    <text evidence="13">The sequence shown here is derived from an EMBL/GenBank/DDBJ whole genome shotgun (WGS) entry which is preliminary data.</text>
</comment>
<protein>
    <submittedName>
        <fullName evidence="13">ABC transporter ATP-binding protein</fullName>
    </submittedName>
</protein>
<dbReference type="EMBL" id="VOHM01000002">
    <property type="protein sequence ID" value="TWT28787.1"/>
    <property type="molecule type" value="Genomic_DNA"/>
</dbReference>
<dbReference type="InterPro" id="IPR011527">
    <property type="entry name" value="ABC1_TM_dom"/>
</dbReference>
<dbReference type="InterPro" id="IPR003439">
    <property type="entry name" value="ABC_transporter-like_ATP-bd"/>
</dbReference>
<feature type="transmembrane region" description="Helical" evidence="10">
    <location>
        <begin position="670"/>
        <end position="690"/>
    </location>
</feature>
<keyword evidence="6 13" id="KW-0067">ATP-binding</keyword>
<dbReference type="InterPro" id="IPR027417">
    <property type="entry name" value="P-loop_NTPase"/>
</dbReference>
<evidence type="ECO:0000259" key="12">
    <source>
        <dbReference type="PROSITE" id="PS50929"/>
    </source>
</evidence>
<dbReference type="PANTHER" id="PTHR43394:SF1">
    <property type="entry name" value="ATP-BINDING CASSETTE SUB-FAMILY B MEMBER 10, MITOCHONDRIAL"/>
    <property type="match status" value="1"/>
</dbReference>
<dbReference type="InterPro" id="IPR003593">
    <property type="entry name" value="AAA+_ATPase"/>
</dbReference>
<feature type="domain" description="ABC transporter" evidence="11">
    <location>
        <begin position="961"/>
        <end position="1194"/>
    </location>
</feature>
<dbReference type="PANTHER" id="PTHR43394">
    <property type="entry name" value="ATP-DEPENDENT PERMEASE MDL1, MITOCHONDRIAL"/>
    <property type="match status" value="1"/>
</dbReference>
<feature type="domain" description="ABC transporter" evidence="11">
    <location>
        <begin position="330"/>
        <end position="563"/>
    </location>
</feature>
<dbReference type="Gene3D" id="1.20.1560.10">
    <property type="entry name" value="ABC transporter type 1, transmembrane domain"/>
    <property type="match status" value="2"/>
</dbReference>
<dbReference type="GO" id="GO:0016887">
    <property type="term" value="F:ATP hydrolysis activity"/>
    <property type="evidence" value="ECO:0007669"/>
    <property type="project" value="InterPro"/>
</dbReference>
<evidence type="ECO:0000256" key="3">
    <source>
        <dbReference type="ARBA" id="ARBA00022475"/>
    </source>
</evidence>
<evidence type="ECO:0000313" key="13">
    <source>
        <dbReference type="EMBL" id="TWT28787.1"/>
    </source>
</evidence>
<accession>A0A5C5USM2</accession>
<feature type="transmembrane region" description="Helical" evidence="10">
    <location>
        <begin position="158"/>
        <end position="175"/>
    </location>
</feature>
<dbReference type="GO" id="GO:0005524">
    <property type="term" value="F:ATP binding"/>
    <property type="evidence" value="ECO:0007669"/>
    <property type="project" value="UniProtKB-KW"/>
</dbReference>
<dbReference type="FunFam" id="3.40.50.300:FF:000299">
    <property type="entry name" value="ABC transporter ATP-binding protein/permease"/>
    <property type="match status" value="1"/>
</dbReference>
<proteinExistence type="inferred from homology"/>
<dbReference type="GO" id="GO:0005737">
    <property type="term" value="C:cytoplasm"/>
    <property type="evidence" value="ECO:0007669"/>
    <property type="project" value="UniProtKB-ARBA"/>
</dbReference>
<keyword evidence="8 10" id="KW-0472">Membrane</keyword>
<dbReference type="Gene3D" id="3.40.50.300">
    <property type="entry name" value="P-loop containing nucleotide triphosphate hydrolases"/>
    <property type="match status" value="2"/>
</dbReference>
<dbReference type="SUPFAM" id="SSF52540">
    <property type="entry name" value="P-loop containing nucleoside triphosphate hydrolases"/>
    <property type="match status" value="2"/>
</dbReference>
<feature type="transmembrane region" description="Helical" evidence="10">
    <location>
        <begin position="773"/>
        <end position="791"/>
    </location>
</feature>
<dbReference type="SUPFAM" id="SSF90123">
    <property type="entry name" value="ABC transporter transmembrane region"/>
    <property type="match status" value="2"/>
</dbReference>
<dbReference type="FunFam" id="3.40.50.300:FF:000604">
    <property type="entry name" value="ABC transporter B family member 28"/>
    <property type="match status" value="1"/>
</dbReference>
<feature type="transmembrane region" description="Helical" evidence="10">
    <location>
        <begin position="748"/>
        <end position="767"/>
    </location>
</feature>
<evidence type="ECO:0000259" key="11">
    <source>
        <dbReference type="PROSITE" id="PS50893"/>
    </source>
</evidence>
<feature type="transmembrane region" description="Helical" evidence="10">
    <location>
        <begin position="131"/>
        <end position="152"/>
    </location>
</feature>
<dbReference type="AlphaFoldDB" id="A0A5C5USM2"/>
<comment type="subcellular location">
    <subcellularLocation>
        <location evidence="1">Cell membrane</location>
        <topology evidence="1">Multi-pass membrane protein</topology>
    </subcellularLocation>
</comment>
<evidence type="ECO:0000256" key="10">
    <source>
        <dbReference type="SAM" id="Phobius"/>
    </source>
</evidence>
<feature type="domain" description="ABC transmembrane type-1" evidence="12">
    <location>
        <begin position="16"/>
        <end position="303"/>
    </location>
</feature>
<dbReference type="Proteomes" id="UP000320791">
    <property type="component" value="Unassembled WGS sequence"/>
</dbReference>
<name>A0A5C5USM2_9CORY</name>
<dbReference type="PROSITE" id="PS50929">
    <property type="entry name" value="ABC_TM1F"/>
    <property type="match status" value="2"/>
</dbReference>
<keyword evidence="3" id="KW-1003">Cell membrane</keyword>
<keyword evidence="5" id="KW-0547">Nucleotide-binding</keyword>
<keyword evidence="4 10" id="KW-0812">Transmembrane</keyword>
<dbReference type="InterPro" id="IPR036640">
    <property type="entry name" value="ABC1_TM_sf"/>
</dbReference>
<comment type="similarity">
    <text evidence="9">Belongs to the ABC transporter superfamily. Lipid exporter (TC 3.A.1.106) family.</text>
</comment>
<evidence type="ECO:0000313" key="14">
    <source>
        <dbReference type="Proteomes" id="UP000320791"/>
    </source>
</evidence>
<dbReference type="GO" id="GO:0005886">
    <property type="term" value="C:plasma membrane"/>
    <property type="evidence" value="ECO:0007669"/>
    <property type="project" value="UniProtKB-SubCell"/>
</dbReference>
<dbReference type="InterPro" id="IPR017871">
    <property type="entry name" value="ABC_transporter-like_CS"/>
</dbReference>
<evidence type="ECO:0000256" key="1">
    <source>
        <dbReference type="ARBA" id="ARBA00004651"/>
    </source>
</evidence>
<gene>
    <name evidence="13" type="ORF">FRX94_00925</name>
</gene>
<dbReference type="InterPro" id="IPR039421">
    <property type="entry name" value="Type_1_exporter"/>
</dbReference>
<evidence type="ECO:0000256" key="7">
    <source>
        <dbReference type="ARBA" id="ARBA00022989"/>
    </source>
</evidence>
<dbReference type="CDD" id="cd18546">
    <property type="entry name" value="ABC_6TM_Rv0194_D2_like"/>
    <property type="match status" value="1"/>
</dbReference>